<dbReference type="EMBL" id="FMXO01000004">
    <property type="protein sequence ID" value="SDB18310.1"/>
    <property type="molecule type" value="Genomic_DNA"/>
</dbReference>
<dbReference type="Gene3D" id="3.40.50.2000">
    <property type="entry name" value="Glycogen Phosphorylase B"/>
    <property type="match status" value="2"/>
</dbReference>
<dbReference type="PANTHER" id="PTHR46401:SF2">
    <property type="entry name" value="GLYCOSYLTRANSFERASE WBBK-RELATED"/>
    <property type="match status" value="1"/>
</dbReference>
<dbReference type="InterPro" id="IPR028098">
    <property type="entry name" value="Glyco_trans_4-like_N"/>
</dbReference>
<dbReference type="GO" id="GO:0016757">
    <property type="term" value="F:glycosyltransferase activity"/>
    <property type="evidence" value="ECO:0007669"/>
    <property type="project" value="InterPro"/>
</dbReference>
<dbReference type="SUPFAM" id="SSF53756">
    <property type="entry name" value="UDP-Glycosyltransferase/glycogen phosphorylase"/>
    <property type="match status" value="1"/>
</dbReference>
<evidence type="ECO:0000313" key="4">
    <source>
        <dbReference type="EMBL" id="SDB18310.1"/>
    </source>
</evidence>
<sequence length="350" mass="39223">MTADTIGGVWTYACELAKALEPFGVVVHLACMGQPLSEDQSQYAAKTANLRIHASSYKLEWMADPWEDVAEAGKWLNELEARLQPDIIHLNNYAHGSLEWNAPAVMVAHSCVFTWWRAVKSEDPPAEWHVYYDKVREGLRNADMVVGVSRVFLDDVAALYGPLRQTRMIHNGLDPQDYHIRKKQDMVFGMGRVWDEGKNLSALASMHGRVGWPIRIAGSTRLEEAEDGQNAAGVFMGRLDREKIREVLSETPIYVLPAKYEPFGLSALEAAFSGCALVLGDIPTLREIWGDAAIYFPPGDAERLEFHLKSLIGTPELLAHRQKLAVEKAQQYSADRMSASYIYAYQELIA</sequence>
<dbReference type="Proteomes" id="UP000198771">
    <property type="component" value="Unassembled WGS sequence"/>
</dbReference>
<dbReference type="CDD" id="cd03801">
    <property type="entry name" value="GT4_PimA-like"/>
    <property type="match status" value="1"/>
</dbReference>
<dbReference type="PANTHER" id="PTHR46401">
    <property type="entry name" value="GLYCOSYLTRANSFERASE WBBK-RELATED"/>
    <property type="match status" value="1"/>
</dbReference>
<dbReference type="GO" id="GO:0009103">
    <property type="term" value="P:lipopolysaccharide biosynthetic process"/>
    <property type="evidence" value="ECO:0007669"/>
    <property type="project" value="TreeGrafter"/>
</dbReference>
<keyword evidence="1 4" id="KW-0808">Transferase</keyword>
<protein>
    <submittedName>
        <fullName evidence="4">Glycosyltransferase involved in cell wall bisynthesis</fullName>
    </submittedName>
</protein>
<dbReference type="AlphaFoldDB" id="A0A1G6BCH4"/>
<feature type="domain" description="Glycosyltransferase subfamily 4-like N-terminal" evidence="3">
    <location>
        <begin position="6"/>
        <end position="176"/>
    </location>
</feature>
<evidence type="ECO:0000313" key="5">
    <source>
        <dbReference type="Proteomes" id="UP000198771"/>
    </source>
</evidence>
<accession>A0A1G6BCH4</accession>
<name>A0A1G6BCH4_9BACT</name>
<evidence type="ECO:0000259" key="3">
    <source>
        <dbReference type="Pfam" id="PF13439"/>
    </source>
</evidence>
<organism evidence="4 5">
    <name type="scientific">Desulfonatronum thiosulfatophilum</name>
    <dbReference type="NCBI Taxonomy" id="617002"/>
    <lineage>
        <taxon>Bacteria</taxon>
        <taxon>Pseudomonadati</taxon>
        <taxon>Thermodesulfobacteriota</taxon>
        <taxon>Desulfovibrionia</taxon>
        <taxon>Desulfovibrionales</taxon>
        <taxon>Desulfonatronaceae</taxon>
        <taxon>Desulfonatronum</taxon>
    </lineage>
</organism>
<proteinExistence type="predicted"/>
<keyword evidence="5" id="KW-1185">Reference proteome</keyword>
<dbReference type="RefSeq" id="WP_161946192.1">
    <property type="nucleotide sequence ID" value="NZ_FMXO01000004.1"/>
</dbReference>
<dbReference type="STRING" id="617002.SAMN05660653_00890"/>
<feature type="domain" description="Glycosyl transferase family 1" evidence="2">
    <location>
        <begin position="228"/>
        <end position="319"/>
    </location>
</feature>
<dbReference type="InterPro" id="IPR001296">
    <property type="entry name" value="Glyco_trans_1"/>
</dbReference>
<gene>
    <name evidence="4" type="ORF">SAMN05660653_00890</name>
</gene>
<dbReference type="Pfam" id="PF13439">
    <property type="entry name" value="Glyco_transf_4"/>
    <property type="match status" value="1"/>
</dbReference>
<dbReference type="OrthoDB" id="9808590at2"/>
<evidence type="ECO:0000256" key="1">
    <source>
        <dbReference type="ARBA" id="ARBA00022679"/>
    </source>
</evidence>
<evidence type="ECO:0000259" key="2">
    <source>
        <dbReference type="Pfam" id="PF00534"/>
    </source>
</evidence>
<reference evidence="4 5" key="1">
    <citation type="submission" date="2016-10" db="EMBL/GenBank/DDBJ databases">
        <authorList>
            <person name="de Groot N.N."/>
        </authorList>
    </citation>
    <scope>NUCLEOTIDE SEQUENCE [LARGE SCALE GENOMIC DNA]</scope>
    <source>
        <strain evidence="4 5">ASO4-2</strain>
    </source>
</reference>
<dbReference type="Pfam" id="PF00534">
    <property type="entry name" value="Glycos_transf_1"/>
    <property type="match status" value="1"/>
</dbReference>